<dbReference type="InterPro" id="IPR046357">
    <property type="entry name" value="PPIase_dom_sf"/>
</dbReference>
<dbReference type="Gene3D" id="3.10.50.40">
    <property type="match status" value="1"/>
</dbReference>
<accession>A0ABN8BDK6</accession>
<keyword evidence="3" id="KW-0802">TPR repeat</keyword>
<dbReference type="InterPro" id="IPR001179">
    <property type="entry name" value="PPIase_FKBP_dom"/>
</dbReference>
<dbReference type="EMBL" id="OU963896">
    <property type="protein sequence ID" value="CAH0404648.1"/>
    <property type="molecule type" value="Genomic_DNA"/>
</dbReference>
<reference evidence="6" key="1">
    <citation type="submission" date="2021-12" db="EMBL/GenBank/DDBJ databases">
        <authorList>
            <person name="King R."/>
        </authorList>
    </citation>
    <scope>NUCLEOTIDE SEQUENCE</scope>
</reference>
<organism evidence="6 7">
    <name type="scientific">Chilo suppressalis</name>
    <name type="common">Asiatic rice borer moth</name>
    <dbReference type="NCBI Taxonomy" id="168631"/>
    <lineage>
        <taxon>Eukaryota</taxon>
        <taxon>Metazoa</taxon>
        <taxon>Ecdysozoa</taxon>
        <taxon>Arthropoda</taxon>
        <taxon>Hexapoda</taxon>
        <taxon>Insecta</taxon>
        <taxon>Pterygota</taxon>
        <taxon>Neoptera</taxon>
        <taxon>Endopterygota</taxon>
        <taxon>Lepidoptera</taxon>
        <taxon>Glossata</taxon>
        <taxon>Ditrysia</taxon>
        <taxon>Pyraloidea</taxon>
        <taxon>Crambidae</taxon>
        <taxon>Crambinae</taxon>
        <taxon>Chilo</taxon>
    </lineage>
</organism>
<comment type="catalytic activity">
    <reaction evidence="4">
        <text>[protein]-peptidylproline (omega=180) = [protein]-peptidylproline (omega=0)</text>
        <dbReference type="Rhea" id="RHEA:16237"/>
        <dbReference type="Rhea" id="RHEA-COMP:10747"/>
        <dbReference type="Rhea" id="RHEA-COMP:10748"/>
        <dbReference type="ChEBI" id="CHEBI:83833"/>
        <dbReference type="ChEBI" id="CHEBI:83834"/>
        <dbReference type="EC" id="5.2.1.8"/>
    </reaction>
</comment>
<dbReference type="EC" id="5.2.1.8" evidence="4"/>
<evidence type="ECO:0000256" key="1">
    <source>
        <dbReference type="ARBA" id="ARBA00009648"/>
    </source>
</evidence>
<sequence length="457" mass="52394">MEPKSTTFALENGLDLKQLVSTGSVLHINEDYDDNCIEAEKSESKQLDFIGQPVANFQELEKSMTPVDENGFVKKKVVEEGGGLPVCDGNTVSVAFSGYWQDSMEPFDAQSLHKPLVVDLKDNGLLPGFERAIRSMLVGELSIFLFTHDLMYGEMGVPPRIKPRARSIFYVKLLKSIFTAKEGKIDFSEPNMFRRVHHEVKMLYSSGMTLYKTQNFPAGLQLFRKAVFMLHKCRLADETEEKVQEKMLIKLYMNLAICYNKTKQPLKACTACNELNRLNSLWNNGKALFQNAKALRMIGQFDAAENRLRRAMKLCNNKDIEAELKLLLKSKETCNQSKIFVKNFIETNIDLVTDNFKKEVENLIKNFKENNDLCKLIMPQGLNSSEVAYIKEVCIRENLFFNKIKTGINCDGEDFPQNKNKAEEFKENYALDKYEDNFSSTTKIFSDENDYDEQVLF</sequence>
<keyword evidence="4" id="KW-0413">Isomerase</keyword>
<dbReference type="InterPro" id="IPR011990">
    <property type="entry name" value="TPR-like_helical_dom_sf"/>
</dbReference>
<dbReference type="InterPro" id="IPR042282">
    <property type="entry name" value="FKBP6/shu"/>
</dbReference>
<dbReference type="SUPFAM" id="SSF54534">
    <property type="entry name" value="FKBP-like"/>
    <property type="match status" value="1"/>
</dbReference>
<dbReference type="SUPFAM" id="SSF48452">
    <property type="entry name" value="TPR-like"/>
    <property type="match status" value="1"/>
</dbReference>
<proteinExistence type="inferred from homology"/>
<evidence type="ECO:0000313" key="7">
    <source>
        <dbReference type="Proteomes" id="UP001153292"/>
    </source>
</evidence>
<dbReference type="Proteomes" id="UP001153292">
    <property type="component" value="Chromosome 3"/>
</dbReference>
<dbReference type="PROSITE" id="PS50059">
    <property type="entry name" value="FKBP_PPIASE"/>
    <property type="match status" value="1"/>
</dbReference>
<gene>
    <name evidence="6" type="ORF">CHILSU_LOCUS7993</name>
</gene>
<evidence type="ECO:0000256" key="3">
    <source>
        <dbReference type="ARBA" id="ARBA00022803"/>
    </source>
</evidence>
<keyword evidence="2" id="KW-0677">Repeat</keyword>
<name>A0ABN8BDK6_CHISP</name>
<evidence type="ECO:0000259" key="5">
    <source>
        <dbReference type="PROSITE" id="PS50059"/>
    </source>
</evidence>
<evidence type="ECO:0000313" key="6">
    <source>
        <dbReference type="EMBL" id="CAH0404648.1"/>
    </source>
</evidence>
<dbReference type="Gene3D" id="1.25.40.10">
    <property type="entry name" value="Tetratricopeptide repeat domain"/>
    <property type="match status" value="1"/>
</dbReference>
<comment type="similarity">
    <text evidence="1">Belongs to the FKBP6 family.</text>
</comment>
<keyword evidence="4" id="KW-0697">Rotamase</keyword>
<evidence type="ECO:0000256" key="2">
    <source>
        <dbReference type="ARBA" id="ARBA00022737"/>
    </source>
</evidence>
<feature type="domain" description="PPIase FKBP-type" evidence="5">
    <location>
        <begin position="89"/>
        <end position="177"/>
    </location>
</feature>
<protein>
    <recommendedName>
        <fullName evidence="4">peptidylprolyl isomerase</fullName>
        <ecNumber evidence="4">5.2.1.8</ecNumber>
    </recommendedName>
</protein>
<dbReference type="Pfam" id="PF00254">
    <property type="entry name" value="FKBP_C"/>
    <property type="match status" value="1"/>
</dbReference>
<dbReference type="PANTHER" id="PTHR46674">
    <property type="entry name" value="INACTIVE PEPTIDYL-PROLYL CIS-TRANS ISOMERASE FKBP6"/>
    <property type="match status" value="1"/>
</dbReference>
<evidence type="ECO:0000256" key="4">
    <source>
        <dbReference type="PROSITE-ProRule" id="PRU00277"/>
    </source>
</evidence>
<keyword evidence="7" id="KW-1185">Reference proteome</keyword>
<dbReference type="PANTHER" id="PTHR46674:SF1">
    <property type="entry name" value="INACTIVE PEPTIDYL-PROLYL CIS-TRANS ISOMERASE FKBP6"/>
    <property type="match status" value="1"/>
</dbReference>